<gene>
    <name evidence="1" type="ORF">H4O09_02215</name>
</gene>
<evidence type="ECO:0000313" key="1">
    <source>
        <dbReference type="EMBL" id="MBB1115881.1"/>
    </source>
</evidence>
<comment type="caution">
    <text evidence="1">The sequence shown here is derived from an EMBL/GenBank/DDBJ whole genome shotgun (WGS) entry which is preliminary data.</text>
</comment>
<name>A0A7W3UXZ8_9GAMM</name>
<dbReference type="Proteomes" id="UP000550609">
    <property type="component" value="Unassembled WGS sequence"/>
</dbReference>
<dbReference type="PROSITE" id="PS51257">
    <property type="entry name" value="PROKAR_LIPOPROTEIN"/>
    <property type="match status" value="1"/>
</dbReference>
<reference evidence="1 2" key="1">
    <citation type="submission" date="2020-08" db="EMBL/GenBank/DDBJ databases">
        <title>Stenotrophomonas sp. W1S232.</title>
        <authorList>
            <person name="Deng Y."/>
        </authorList>
    </citation>
    <scope>NUCLEOTIDE SEQUENCE [LARGE SCALE GENOMIC DNA]</scope>
    <source>
        <strain evidence="1 2">W1S232</strain>
    </source>
</reference>
<dbReference type="RefSeq" id="WP_182621261.1">
    <property type="nucleotide sequence ID" value="NZ_JACIUV010000001.1"/>
</dbReference>
<accession>A0A7W3UXZ8</accession>
<proteinExistence type="predicted"/>
<evidence type="ECO:0000313" key="2">
    <source>
        <dbReference type="Proteomes" id="UP000550609"/>
    </source>
</evidence>
<dbReference type="AlphaFoldDB" id="A0A7W3UXZ8"/>
<evidence type="ECO:0008006" key="3">
    <source>
        <dbReference type="Google" id="ProtNLM"/>
    </source>
</evidence>
<protein>
    <recommendedName>
        <fullName evidence="3">Lipoprotein</fullName>
    </recommendedName>
</protein>
<sequence length="171" mass="18035">MKQLTVVLLGALAVGLVGCGGKPAEPVAVEAPQEAGVTEAMASQAFAAAVAREEAATLDGGENLNRMTEVLDKRQLSRHDVDGDGVNDTVVGVVFLQNATGDYAQQKLLAWRWVEGALVELDASQVPGGELSAYRVQGTTLEVDLLMRGANDEPSIDTRTFAIGQTALEWI</sequence>
<organism evidence="1 2">
    <name type="scientific">Stenotrophomonas koreensis</name>
    <dbReference type="NCBI Taxonomy" id="266128"/>
    <lineage>
        <taxon>Bacteria</taxon>
        <taxon>Pseudomonadati</taxon>
        <taxon>Pseudomonadota</taxon>
        <taxon>Gammaproteobacteria</taxon>
        <taxon>Lysobacterales</taxon>
        <taxon>Lysobacteraceae</taxon>
        <taxon>Stenotrophomonas</taxon>
    </lineage>
</organism>
<dbReference type="EMBL" id="JACIUV010000001">
    <property type="protein sequence ID" value="MBB1115881.1"/>
    <property type="molecule type" value="Genomic_DNA"/>
</dbReference>